<dbReference type="GO" id="GO:0001181">
    <property type="term" value="F:RNA polymerase I general transcription initiation factor activity"/>
    <property type="evidence" value="ECO:0007669"/>
    <property type="project" value="InterPro"/>
</dbReference>
<protein>
    <submittedName>
        <fullName evidence="2">Uncharacterized protein</fullName>
    </submittedName>
</protein>
<evidence type="ECO:0000256" key="1">
    <source>
        <dbReference type="SAM" id="MobiDB-lite"/>
    </source>
</evidence>
<evidence type="ECO:0000313" key="2">
    <source>
        <dbReference type="EMBL" id="KAF2403309.1"/>
    </source>
</evidence>
<dbReference type="PANTHER" id="PTHR28244">
    <property type="entry name" value="RNA POLYMERASE I-SPECIFIC TRANSCRIPTION INITIATION FACTOR RRN11"/>
    <property type="match status" value="1"/>
</dbReference>
<dbReference type="GO" id="GO:0017025">
    <property type="term" value="F:TBP-class protein binding"/>
    <property type="evidence" value="ECO:0007669"/>
    <property type="project" value="TreeGrafter"/>
</dbReference>
<feature type="compositionally biased region" description="Basic residues" evidence="1">
    <location>
        <begin position="10"/>
        <end position="20"/>
    </location>
</feature>
<dbReference type="Proteomes" id="UP000799640">
    <property type="component" value="Unassembled WGS sequence"/>
</dbReference>
<gene>
    <name evidence="2" type="ORF">EJ06DRAFT_553659</name>
</gene>
<organism evidence="2 3">
    <name type="scientific">Trichodelitschia bisporula</name>
    <dbReference type="NCBI Taxonomy" id="703511"/>
    <lineage>
        <taxon>Eukaryota</taxon>
        <taxon>Fungi</taxon>
        <taxon>Dikarya</taxon>
        <taxon>Ascomycota</taxon>
        <taxon>Pezizomycotina</taxon>
        <taxon>Dothideomycetes</taxon>
        <taxon>Dothideomycetes incertae sedis</taxon>
        <taxon>Phaeotrichales</taxon>
        <taxon>Phaeotrichaceae</taxon>
        <taxon>Trichodelitschia</taxon>
    </lineage>
</organism>
<dbReference type="InterPro" id="IPR053029">
    <property type="entry name" value="RNA_pol_I-specific_init_factor"/>
</dbReference>
<accession>A0A6G1I5G6</accession>
<dbReference type="InterPro" id="IPR007224">
    <property type="entry name" value="TIF_Rrn11"/>
</dbReference>
<evidence type="ECO:0000313" key="3">
    <source>
        <dbReference type="Proteomes" id="UP000799640"/>
    </source>
</evidence>
<dbReference type="EMBL" id="ML996689">
    <property type="protein sequence ID" value="KAF2403309.1"/>
    <property type="molecule type" value="Genomic_DNA"/>
</dbReference>
<dbReference type="GO" id="GO:0001164">
    <property type="term" value="F:RNA polymerase I core promoter sequence-specific DNA binding"/>
    <property type="evidence" value="ECO:0007669"/>
    <property type="project" value="InterPro"/>
</dbReference>
<dbReference type="AlphaFoldDB" id="A0A6G1I5G6"/>
<name>A0A6G1I5G6_9PEZI</name>
<dbReference type="Pfam" id="PF04090">
    <property type="entry name" value="Rrn11"/>
    <property type="match status" value="1"/>
</dbReference>
<feature type="region of interest" description="Disordered" evidence="1">
    <location>
        <begin position="1"/>
        <end position="33"/>
    </location>
</feature>
<sequence length="316" mass="35709">MPNHIFALPQRKHPRKRKRVSISDHEDDIEGQHRPHITELTAAQVEQHHTAGLALDAHPPKHPFPHAPEPSSSHVLRDAKAEVQSLKPPLHHVDPAYYEPLPYKSTEPGTLRERHLAVLTAVLHHTLLRRDYRRAGRAWGMLLRSSRDAADVRIQGRWGIGSELLLRNEDAGFRAARQYYERLVVQFPEAPTGTPRYRHARAGHFYVAMFSLWIYEVTEAGTELLEGARSIAARMDEVLVSPPYDRNAELLHLRAMVSLWIHDLLGDTDGGDIDDVRDDEMTKARELLQRCVASGGQVWDGAVHITESGVSDDLAI</sequence>
<proteinExistence type="predicted"/>
<reference evidence="2" key="1">
    <citation type="journal article" date="2020" name="Stud. Mycol.">
        <title>101 Dothideomycetes genomes: a test case for predicting lifestyles and emergence of pathogens.</title>
        <authorList>
            <person name="Haridas S."/>
            <person name="Albert R."/>
            <person name="Binder M."/>
            <person name="Bloem J."/>
            <person name="Labutti K."/>
            <person name="Salamov A."/>
            <person name="Andreopoulos B."/>
            <person name="Baker S."/>
            <person name="Barry K."/>
            <person name="Bills G."/>
            <person name="Bluhm B."/>
            <person name="Cannon C."/>
            <person name="Castanera R."/>
            <person name="Culley D."/>
            <person name="Daum C."/>
            <person name="Ezra D."/>
            <person name="Gonzalez J."/>
            <person name="Henrissat B."/>
            <person name="Kuo A."/>
            <person name="Liang C."/>
            <person name="Lipzen A."/>
            <person name="Lutzoni F."/>
            <person name="Magnuson J."/>
            <person name="Mondo S."/>
            <person name="Nolan M."/>
            <person name="Ohm R."/>
            <person name="Pangilinan J."/>
            <person name="Park H.-J."/>
            <person name="Ramirez L."/>
            <person name="Alfaro M."/>
            <person name="Sun H."/>
            <person name="Tritt A."/>
            <person name="Yoshinaga Y."/>
            <person name="Zwiers L.-H."/>
            <person name="Turgeon B."/>
            <person name="Goodwin S."/>
            <person name="Spatafora J."/>
            <person name="Crous P."/>
            <person name="Grigoriev I."/>
        </authorList>
    </citation>
    <scope>NUCLEOTIDE SEQUENCE</scope>
    <source>
        <strain evidence="2">CBS 262.69</strain>
    </source>
</reference>
<dbReference type="OrthoDB" id="2159786at2759"/>
<dbReference type="PANTHER" id="PTHR28244:SF1">
    <property type="entry name" value="RNA POLYMERASE I-SPECIFIC TRANSCRIPTION INITIATION FACTOR RRN11"/>
    <property type="match status" value="1"/>
</dbReference>
<dbReference type="GO" id="GO:0070860">
    <property type="term" value="C:RNA polymerase I core factor complex"/>
    <property type="evidence" value="ECO:0007669"/>
    <property type="project" value="TreeGrafter"/>
</dbReference>
<keyword evidence="3" id="KW-1185">Reference proteome</keyword>
<dbReference type="GO" id="GO:0042790">
    <property type="term" value="P:nucleolar large rRNA transcription by RNA polymerase I"/>
    <property type="evidence" value="ECO:0007669"/>
    <property type="project" value="TreeGrafter"/>
</dbReference>